<reference evidence="6 8" key="2">
    <citation type="submission" date="2021-03" db="EMBL/GenBank/DDBJ databases">
        <title>Rapid diversification of plasmids in a genus of pathogenic and nitrogen fixing bacteria.</title>
        <authorList>
            <person name="Weisberg A.J."/>
            <person name="Miller M."/>
            <person name="Ream W."/>
            <person name="Grunwald N.J."/>
            <person name="Chang J.H."/>
        </authorList>
    </citation>
    <scope>NUCLEOTIDE SEQUENCE [LARGE SCALE GENOMIC DNA]</scope>
    <source>
        <strain evidence="6 8">AF3.44</strain>
        <plasmid evidence="6 8">unnamed1</plasmid>
    </source>
</reference>
<dbReference type="OrthoDB" id="7506088at2"/>
<dbReference type="GO" id="GO:0003677">
    <property type="term" value="F:DNA binding"/>
    <property type="evidence" value="ECO:0007669"/>
    <property type="project" value="UniProtKB-KW"/>
</dbReference>
<dbReference type="GO" id="GO:0006355">
    <property type="term" value="P:regulation of DNA-templated transcription"/>
    <property type="evidence" value="ECO:0007669"/>
    <property type="project" value="InterPro"/>
</dbReference>
<reference evidence="5 7" key="1">
    <citation type="submission" date="2019-04" db="EMBL/GenBank/DDBJ databases">
        <title>Complete genome sequence of Agrobacterium larrymoorei CFBP5473.</title>
        <authorList>
            <person name="Haryono M."/>
            <person name="Chou L."/>
            <person name="Lin Y.-C."/>
            <person name="Lai E.-M."/>
            <person name="Kuo C.-H."/>
        </authorList>
    </citation>
    <scope>NUCLEOTIDE SEQUENCE [LARGE SCALE GENOMIC DNA]</scope>
    <source>
        <strain evidence="5 7">CFBP5473</strain>
        <plasmid evidence="5">pAlCFBP5473</plasmid>
        <plasmid evidence="7">palcfbp5473</plasmid>
    </source>
</reference>
<dbReference type="EMBL" id="CP072170">
    <property type="protein sequence ID" value="QYA10519.1"/>
    <property type="molecule type" value="Genomic_DNA"/>
</dbReference>
<dbReference type="PROSITE" id="PS50042">
    <property type="entry name" value="CNMP_BINDING_3"/>
    <property type="match status" value="1"/>
</dbReference>
<evidence type="ECO:0000313" key="5">
    <source>
        <dbReference type="EMBL" id="QCJ00523.1"/>
    </source>
</evidence>
<dbReference type="Gene3D" id="2.60.120.10">
    <property type="entry name" value="Jelly Rolls"/>
    <property type="match status" value="1"/>
</dbReference>
<dbReference type="InterPro" id="IPR014710">
    <property type="entry name" value="RmlC-like_jellyroll"/>
</dbReference>
<dbReference type="KEGG" id="alf:CFBP5473_21160"/>
<dbReference type="CDD" id="cd00038">
    <property type="entry name" value="CAP_ED"/>
    <property type="match status" value="1"/>
</dbReference>
<evidence type="ECO:0000259" key="4">
    <source>
        <dbReference type="PROSITE" id="PS50042"/>
    </source>
</evidence>
<accession>A0A4D7E2J5</accession>
<feature type="domain" description="Cyclic nucleotide-binding" evidence="4">
    <location>
        <begin position="11"/>
        <end position="114"/>
    </location>
</feature>
<dbReference type="InterPro" id="IPR000595">
    <property type="entry name" value="cNMP-bd_dom"/>
</dbReference>
<dbReference type="InterPro" id="IPR036388">
    <property type="entry name" value="WH-like_DNA-bd_sf"/>
</dbReference>
<organism evidence="5 7">
    <name type="scientific">Agrobacterium larrymoorei</name>
    <dbReference type="NCBI Taxonomy" id="160699"/>
    <lineage>
        <taxon>Bacteria</taxon>
        <taxon>Pseudomonadati</taxon>
        <taxon>Pseudomonadota</taxon>
        <taxon>Alphaproteobacteria</taxon>
        <taxon>Hyphomicrobiales</taxon>
        <taxon>Rhizobiaceae</taxon>
        <taxon>Rhizobium/Agrobacterium group</taxon>
        <taxon>Agrobacterium</taxon>
    </lineage>
</organism>
<dbReference type="Pfam" id="PF00027">
    <property type="entry name" value="cNMP_binding"/>
    <property type="match status" value="1"/>
</dbReference>
<dbReference type="Gene3D" id="1.10.10.10">
    <property type="entry name" value="Winged helix-like DNA-binding domain superfamily/Winged helix DNA-binding domain"/>
    <property type="match status" value="1"/>
</dbReference>
<dbReference type="SUPFAM" id="SSF46785">
    <property type="entry name" value="Winged helix' DNA-binding domain"/>
    <property type="match status" value="1"/>
</dbReference>
<dbReference type="SUPFAM" id="SSF51206">
    <property type="entry name" value="cAMP-binding domain-like"/>
    <property type="match status" value="1"/>
</dbReference>
<keyword evidence="5" id="KW-0614">Plasmid</keyword>
<keyword evidence="3" id="KW-0804">Transcription</keyword>
<proteinExistence type="predicted"/>
<gene>
    <name evidence="5" type="ORF">CFBP5473_21160</name>
    <name evidence="6" type="ORF">J5285_25300</name>
</gene>
<dbReference type="InterPro" id="IPR012318">
    <property type="entry name" value="HTH_CRP"/>
</dbReference>
<dbReference type="Pfam" id="PF13545">
    <property type="entry name" value="HTH_Crp_2"/>
    <property type="match status" value="1"/>
</dbReference>
<dbReference type="RefSeq" id="WP_084631472.1">
    <property type="nucleotide sequence ID" value="NZ_CP039693.1"/>
</dbReference>
<evidence type="ECO:0000313" key="7">
    <source>
        <dbReference type="Proteomes" id="UP000298545"/>
    </source>
</evidence>
<evidence type="ECO:0000313" key="8">
    <source>
        <dbReference type="Proteomes" id="UP000826513"/>
    </source>
</evidence>
<geneLocation type="plasmid" evidence="7">
    <name>palcfbp5473</name>
</geneLocation>
<dbReference type="AlphaFoldDB" id="A0A4D7E2J5"/>
<dbReference type="Proteomes" id="UP000298545">
    <property type="component" value="Plasmid pAlCFBP5473"/>
</dbReference>
<protein>
    <submittedName>
        <fullName evidence="5">Crp/Fnr family transcriptional regulator</fullName>
    </submittedName>
</protein>
<sequence length="259" mass="28554">MAHNLYSQNRILSMLPGSSRRRAFAQVDFVRLEKHQRLATMGEPISYVYFLNSGIGSVLLTSSNGKSSEAGVFGNEGFSPSSLAVGGSRSPFDVVVQVEGDAYRMQASAFQNILAEDRTVEKIILRYVHVFALQAAYTAHSNALDNVDVRLGRWLLMCHDRVPSNRIELTHDYLALMLAVRRPSVTTSLHVLEGEGFVRATRGVITIRNREALENFVGSSYGAAEHEYRVLVEHGADSDFSDKLPSLLYGGEEANTLSA</sequence>
<evidence type="ECO:0000256" key="2">
    <source>
        <dbReference type="ARBA" id="ARBA00023125"/>
    </source>
</evidence>
<keyword evidence="1" id="KW-0805">Transcription regulation</keyword>
<geneLocation type="plasmid" evidence="6 8">
    <name>unnamed1</name>
</geneLocation>
<name>A0A4D7E2J5_9HYPH</name>
<dbReference type="EMBL" id="CP039693">
    <property type="protein sequence ID" value="QCJ00523.1"/>
    <property type="molecule type" value="Genomic_DNA"/>
</dbReference>
<evidence type="ECO:0000313" key="6">
    <source>
        <dbReference type="EMBL" id="QYA10519.1"/>
    </source>
</evidence>
<dbReference type="STRING" id="1367849.GCA_000518585_01315"/>
<keyword evidence="2" id="KW-0238">DNA-binding</keyword>
<dbReference type="InterPro" id="IPR018490">
    <property type="entry name" value="cNMP-bd_dom_sf"/>
</dbReference>
<geneLocation type="plasmid" evidence="5">
    <name>pAlCFBP5473</name>
</geneLocation>
<evidence type="ECO:0000256" key="1">
    <source>
        <dbReference type="ARBA" id="ARBA00023015"/>
    </source>
</evidence>
<dbReference type="InterPro" id="IPR036390">
    <property type="entry name" value="WH_DNA-bd_sf"/>
</dbReference>
<dbReference type="Proteomes" id="UP000826513">
    <property type="component" value="Plasmid unnamed1"/>
</dbReference>
<keyword evidence="8" id="KW-1185">Reference proteome</keyword>
<evidence type="ECO:0000256" key="3">
    <source>
        <dbReference type="ARBA" id="ARBA00023163"/>
    </source>
</evidence>